<comment type="caution">
    <text evidence="1">The sequence shown here is derived from an EMBL/GenBank/DDBJ whole genome shotgun (WGS) entry which is preliminary data.</text>
</comment>
<sequence>MFKTSAQANKVKNYKSTSNSYKNISRIGLNEFMDMDFRLIGYFPKKEQWNLISEQIKNIPIDSLRYVDSLDVSQLGDSLYVKVYTQNYLYQSKNVYTIAKDVKNLTDTLKIYNIYIDLVMKDFIHDSETFRTKNYTLNYIYKENIDKIDKRIIFNKIYH</sequence>
<organism evidence="1 2">
    <name type="scientific">Arcicella rosea</name>
    <dbReference type="NCBI Taxonomy" id="502909"/>
    <lineage>
        <taxon>Bacteria</taxon>
        <taxon>Pseudomonadati</taxon>
        <taxon>Bacteroidota</taxon>
        <taxon>Cytophagia</taxon>
        <taxon>Cytophagales</taxon>
        <taxon>Flectobacillaceae</taxon>
        <taxon>Arcicella</taxon>
    </lineage>
</organism>
<name>A0A841EPH4_9BACT</name>
<dbReference type="EMBL" id="JACHKT010000006">
    <property type="protein sequence ID" value="MBB6002628.1"/>
    <property type="molecule type" value="Genomic_DNA"/>
</dbReference>
<evidence type="ECO:0000313" key="1">
    <source>
        <dbReference type="EMBL" id="MBB6002628.1"/>
    </source>
</evidence>
<dbReference type="Proteomes" id="UP000524404">
    <property type="component" value="Unassembled WGS sequence"/>
</dbReference>
<gene>
    <name evidence="1" type="ORF">HNP25_001280</name>
</gene>
<reference evidence="1 2" key="1">
    <citation type="submission" date="2020-08" db="EMBL/GenBank/DDBJ databases">
        <title>Functional genomics of gut bacteria from endangered species of beetles.</title>
        <authorList>
            <person name="Carlos-Shanley C."/>
        </authorList>
    </citation>
    <scope>NUCLEOTIDE SEQUENCE [LARGE SCALE GENOMIC DNA]</scope>
    <source>
        <strain evidence="1 2">S00070</strain>
    </source>
</reference>
<accession>A0A841EPH4</accession>
<evidence type="ECO:0000313" key="2">
    <source>
        <dbReference type="Proteomes" id="UP000524404"/>
    </source>
</evidence>
<protein>
    <submittedName>
        <fullName evidence="1">Uncharacterized protein</fullName>
    </submittedName>
</protein>
<keyword evidence="2" id="KW-1185">Reference proteome</keyword>
<proteinExistence type="predicted"/>
<dbReference type="AlphaFoldDB" id="A0A841EPH4"/>